<sequence length="69" mass="7524">MDQACVVCWIQRWMVVLMLSGRALRWSMASRSLGWDAGRGEGCARVQAPPVARADRDVEALGGFGDGSR</sequence>
<accession>A0A0L8L4F4</accession>
<organism evidence="1 2">
    <name type="scientific">Streptomyces resistomycificus</name>
    <dbReference type="NCBI Taxonomy" id="67356"/>
    <lineage>
        <taxon>Bacteria</taxon>
        <taxon>Bacillati</taxon>
        <taxon>Actinomycetota</taxon>
        <taxon>Actinomycetes</taxon>
        <taxon>Kitasatosporales</taxon>
        <taxon>Streptomycetaceae</taxon>
        <taxon>Streptomyces</taxon>
        <taxon>Streptomyces aurantiacus group</taxon>
    </lineage>
</organism>
<keyword evidence="2" id="KW-1185">Reference proteome</keyword>
<comment type="caution">
    <text evidence="1">The sequence shown here is derived from an EMBL/GenBank/DDBJ whole genome shotgun (WGS) entry which is preliminary data.</text>
</comment>
<dbReference type="AlphaFoldDB" id="A0A0L8L4F4"/>
<protein>
    <submittedName>
        <fullName evidence="1">Uncharacterized protein</fullName>
    </submittedName>
</protein>
<reference evidence="2" key="1">
    <citation type="submission" date="2015-07" db="EMBL/GenBank/DDBJ databases">
        <authorList>
            <person name="Ju K.-S."/>
            <person name="Doroghazi J.R."/>
            <person name="Metcalf W.W."/>
        </authorList>
    </citation>
    <scope>NUCLEOTIDE SEQUENCE [LARGE SCALE GENOMIC DNA]</scope>
    <source>
        <strain evidence="2">NRRL 2290</strain>
    </source>
</reference>
<gene>
    <name evidence="1" type="ORF">ADK37_24400</name>
</gene>
<evidence type="ECO:0000313" key="1">
    <source>
        <dbReference type="EMBL" id="KOG33027.1"/>
    </source>
</evidence>
<dbReference type="RefSeq" id="WP_157874983.1">
    <property type="nucleotide sequence ID" value="NZ_LGUS01000176.1"/>
</dbReference>
<evidence type="ECO:0000313" key="2">
    <source>
        <dbReference type="Proteomes" id="UP000037251"/>
    </source>
</evidence>
<dbReference type="EMBL" id="LGUS01000176">
    <property type="protein sequence ID" value="KOG33027.1"/>
    <property type="molecule type" value="Genomic_DNA"/>
</dbReference>
<dbReference type="Proteomes" id="UP000037251">
    <property type="component" value="Unassembled WGS sequence"/>
</dbReference>
<proteinExistence type="predicted"/>
<name>A0A0L8L4F4_9ACTN</name>